<accession>A0A917LPA3</accession>
<evidence type="ECO:0000313" key="6">
    <source>
        <dbReference type="EMBL" id="GGG47174.1"/>
    </source>
</evidence>
<proteinExistence type="predicted"/>
<dbReference type="InterPro" id="IPR015358">
    <property type="entry name" value="Tscrpt_reg_MerR_DNA-bd"/>
</dbReference>
<keyword evidence="1" id="KW-0805">Transcription regulation</keyword>
<evidence type="ECO:0000256" key="2">
    <source>
        <dbReference type="ARBA" id="ARBA00023125"/>
    </source>
</evidence>
<dbReference type="Pfam" id="PF09278">
    <property type="entry name" value="MerR-DNA-bind"/>
    <property type="match status" value="1"/>
</dbReference>
<dbReference type="GO" id="GO:0046872">
    <property type="term" value="F:metal ion binding"/>
    <property type="evidence" value="ECO:0007669"/>
    <property type="project" value="InterPro"/>
</dbReference>
<keyword evidence="3" id="KW-0804">Transcription</keyword>
<reference evidence="6" key="1">
    <citation type="journal article" date="2014" name="Int. J. Syst. Evol. Microbiol.">
        <title>Complete genome sequence of Corynebacterium casei LMG S-19264T (=DSM 44701T), isolated from a smear-ripened cheese.</title>
        <authorList>
            <consortium name="US DOE Joint Genome Institute (JGI-PGF)"/>
            <person name="Walter F."/>
            <person name="Albersmeier A."/>
            <person name="Kalinowski J."/>
            <person name="Ruckert C."/>
        </authorList>
    </citation>
    <scope>NUCLEOTIDE SEQUENCE</scope>
    <source>
        <strain evidence="6">CGMCC 1.15425</strain>
    </source>
</reference>
<dbReference type="SMART" id="SM00422">
    <property type="entry name" value="HTH_MERR"/>
    <property type="match status" value="1"/>
</dbReference>
<dbReference type="CDD" id="cd04784">
    <property type="entry name" value="HTH_CadR-PbrR"/>
    <property type="match status" value="1"/>
</dbReference>
<dbReference type="PANTHER" id="PTHR30204:SF92">
    <property type="entry name" value="HTH-TYPE TRANSCRIPTIONAL REGULATOR ZNTR"/>
    <property type="match status" value="1"/>
</dbReference>
<protein>
    <submittedName>
        <fullName evidence="6">Cd(II)/Pb(II)-responsive transcriptional regulator</fullName>
    </submittedName>
</protein>
<dbReference type="PRINTS" id="PR00040">
    <property type="entry name" value="HTHMERR"/>
</dbReference>
<evidence type="ECO:0000256" key="1">
    <source>
        <dbReference type="ARBA" id="ARBA00023015"/>
    </source>
</evidence>
<reference evidence="6" key="2">
    <citation type="submission" date="2020-09" db="EMBL/GenBank/DDBJ databases">
        <authorList>
            <person name="Sun Q."/>
            <person name="Zhou Y."/>
        </authorList>
    </citation>
    <scope>NUCLEOTIDE SEQUENCE</scope>
    <source>
        <strain evidence="6">CGMCC 1.15425</strain>
    </source>
</reference>
<dbReference type="InterPro" id="IPR011791">
    <property type="entry name" value="CadR-PbrR"/>
</dbReference>
<dbReference type="Gene3D" id="1.10.1660.10">
    <property type="match status" value="1"/>
</dbReference>
<keyword evidence="7" id="KW-1185">Reference proteome</keyword>
<evidence type="ECO:0000313" key="7">
    <source>
        <dbReference type="Proteomes" id="UP000627715"/>
    </source>
</evidence>
<feature type="coiled-coil region" evidence="4">
    <location>
        <begin position="91"/>
        <end position="118"/>
    </location>
</feature>
<dbReference type="PROSITE" id="PS50937">
    <property type="entry name" value="HTH_MERR_2"/>
    <property type="match status" value="1"/>
</dbReference>
<sequence length="168" mass="19065">MRIGQLAQLVGVETQTIRFYEQQGLLSPPDRQDNRYRVYTEKHGEELAFIRRCRILGLSLAEIHELQSYQDDPHQPCTAVNALLDDHISHVRSQITALQALEKQLVSLRARCNDDREVKACGVLAGISEGNMHQQQVRHQPDNPMSCRFVSLSCRGKINHLIGLPDIS</sequence>
<organism evidence="6 7">
    <name type="scientific">Pseudohongiella nitratireducens</name>
    <dbReference type="NCBI Taxonomy" id="1768907"/>
    <lineage>
        <taxon>Bacteria</taxon>
        <taxon>Pseudomonadati</taxon>
        <taxon>Pseudomonadota</taxon>
        <taxon>Gammaproteobacteria</taxon>
        <taxon>Pseudomonadales</taxon>
        <taxon>Pseudohongiellaceae</taxon>
        <taxon>Pseudohongiella</taxon>
    </lineage>
</organism>
<dbReference type="AlphaFoldDB" id="A0A917LPA3"/>
<evidence type="ECO:0000256" key="4">
    <source>
        <dbReference type="SAM" id="Coils"/>
    </source>
</evidence>
<dbReference type="InterPro" id="IPR047057">
    <property type="entry name" value="MerR_fam"/>
</dbReference>
<comment type="caution">
    <text evidence="6">The sequence shown here is derived from an EMBL/GenBank/DDBJ whole genome shotgun (WGS) entry which is preliminary data.</text>
</comment>
<dbReference type="EMBL" id="BMIY01000001">
    <property type="protein sequence ID" value="GGG47174.1"/>
    <property type="molecule type" value="Genomic_DNA"/>
</dbReference>
<dbReference type="Pfam" id="PF00376">
    <property type="entry name" value="MerR"/>
    <property type="match status" value="1"/>
</dbReference>
<gene>
    <name evidence="6" type="ORF">GCM10011403_00360</name>
</gene>
<dbReference type="GO" id="GO:0003700">
    <property type="term" value="F:DNA-binding transcription factor activity"/>
    <property type="evidence" value="ECO:0007669"/>
    <property type="project" value="InterPro"/>
</dbReference>
<dbReference type="PANTHER" id="PTHR30204">
    <property type="entry name" value="REDOX-CYCLING DRUG-SENSING TRANSCRIPTIONAL ACTIVATOR SOXR"/>
    <property type="match status" value="1"/>
</dbReference>
<keyword evidence="2" id="KW-0238">DNA-binding</keyword>
<dbReference type="GO" id="GO:0003677">
    <property type="term" value="F:DNA binding"/>
    <property type="evidence" value="ECO:0007669"/>
    <property type="project" value="UniProtKB-KW"/>
</dbReference>
<dbReference type="Proteomes" id="UP000627715">
    <property type="component" value="Unassembled WGS sequence"/>
</dbReference>
<keyword evidence="4" id="KW-0175">Coiled coil</keyword>
<dbReference type="NCBIfam" id="TIGR02047">
    <property type="entry name" value="CadR-PbrR"/>
    <property type="match status" value="1"/>
</dbReference>
<dbReference type="InterPro" id="IPR009061">
    <property type="entry name" value="DNA-bd_dom_put_sf"/>
</dbReference>
<dbReference type="GO" id="GO:0045893">
    <property type="term" value="P:positive regulation of DNA-templated transcription"/>
    <property type="evidence" value="ECO:0007669"/>
    <property type="project" value="InterPro"/>
</dbReference>
<evidence type="ECO:0000259" key="5">
    <source>
        <dbReference type="PROSITE" id="PS50937"/>
    </source>
</evidence>
<dbReference type="SUPFAM" id="SSF46955">
    <property type="entry name" value="Putative DNA-binding domain"/>
    <property type="match status" value="1"/>
</dbReference>
<dbReference type="InterPro" id="IPR000551">
    <property type="entry name" value="MerR-type_HTH_dom"/>
</dbReference>
<feature type="domain" description="HTH merR-type" evidence="5">
    <location>
        <begin position="1"/>
        <end position="69"/>
    </location>
</feature>
<evidence type="ECO:0000256" key="3">
    <source>
        <dbReference type="ARBA" id="ARBA00023163"/>
    </source>
</evidence>
<name>A0A917LPA3_9GAMM</name>